<evidence type="ECO:0000313" key="1">
    <source>
        <dbReference type="EMBL" id="CAH2219930.1"/>
    </source>
</evidence>
<gene>
    <name evidence="1" type="ORF">PECUL_23A035152</name>
</gene>
<name>A0AAD1QYG6_PELCU</name>
<organism evidence="1 2">
    <name type="scientific">Pelobates cultripes</name>
    <name type="common">Western spadefoot toad</name>
    <dbReference type="NCBI Taxonomy" id="61616"/>
    <lineage>
        <taxon>Eukaryota</taxon>
        <taxon>Metazoa</taxon>
        <taxon>Chordata</taxon>
        <taxon>Craniata</taxon>
        <taxon>Vertebrata</taxon>
        <taxon>Euteleostomi</taxon>
        <taxon>Amphibia</taxon>
        <taxon>Batrachia</taxon>
        <taxon>Anura</taxon>
        <taxon>Pelobatoidea</taxon>
        <taxon>Pelobatidae</taxon>
        <taxon>Pelobates</taxon>
    </lineage>
</organism>
<protein>
    <submittedName>
        <fullName evidence="1">Uncharacterized protein</fullName>
    </submittedName>
</protein>
<keyword evidence="2" id="KW-1185">Reference proteome</keyword>
<dbReference type="Proteomes" id="UP001295444">
    <property type="component" value="Chromosome 01"/>
</dbReference>
<evidence type="ECO:0000313" key="2">
    <source>
        <dbReference type="Proteomes" id="UP001295444"/>
    </source>
</evidence>
<dbReference type="AlphaFoldDB" id="A0AAD1QYG6"/>
<proteinExistence type="predicted"/>
<accession>A0AAD1QYG6</accession>
<feature type="non-terminal residue" evidence="1">
    <location>
        <position position="54"/>
    </location>
</feature>
<reference evidence="1" key="1">
    <citation type="submission" date="2022-03" db="EMBL/GenBank/DDBJ databases">
        <authorList>
            <person name="Alioto T."/>
            <person name="Alioto T."/>
            <person name="Gomez Garrido J."/>
        </authorList>
    </citation>
    <scope>NUCLEOTIDE SEQUENCE</scope>
</reference>
<sequence>MSIIQHHDEYLTCTMWYVERRNPDSNVEPDMVTRIHYGRNGSRKYTQDQRWPPQ</sequence>
<dbReference type="EMBL" id="OW240912">
    <property type="protein sequence ID" value="CAH2219930.1"/>
    <property type="molecule type" value="Genomic_DNA"/>
</dbReference>